<sequence>MPTVLFRHDQDISLNDVLKIAVERCRQCYEVFAEDGSRSRRTLCRGERGTCLMPSISVKNHISRRRRRGRFLSFAMRCGVCASTISVNAATWANQPTFSGWTRTWNTSSKNSSSTTCLLRRSKRLRPSRRMKASCFADLGIGDDTEPRGSI</sequence>
<evidence type="ECO:0000313" key="2">
    <source>
        <dbReference type="Proteomes" id="UP000278081"/>
    </source>
</evidence>
<comment type="caution">
    <text evidence="1">The sequence shown here is derived from an EMBL/GenBank/DDBJ whole genome shotgun (WGS) entry which is preliminary data.</text>
</comment>
<proteinExistence type="predicted"/>
<name>A0A3S0QVX9_9HYPH</name>
<protein>
    <submittedName>
        <fullName evidence="1">Uncharacterized protein</fullName>
    </submittedName>
</protein>
<gene>
    <name evidence="1" type="ORF">EFR84_19615</name>
</gene>
<organism evidence="1 2">
    <name type="scientific">Rhizobium chutanense</name>
    <dbReference type="NCBI Taxonomy" id="2035448"/>
    <lineage>
        <taxon>Bacteria</taxon>
        <taxon>Pseudomonadati</taxon>
        <taxon>Pseudomonadota</taxon>
        <taxon>Alphaproteobacteria</taxon>
        <taxon>Hyphomicrobiales</taxon>
        <taxon>Rhizobiaceae</taxon>
        <taxon>Rhizobium/Agrobacterium group</taxon>
        <taxon>Rhizobium</taxon>
    </lineage>
</organism>
<accession>A0A3S0QVX9</accession>
<reference evidence="1 2" key="1">
    <citation type="submission" date="2018-11" db="EMBL/GenBank/DDBJ databases">
        <title>Rhizobium chutanense sp. nov., isolated from root nodules of Phaseolus vulgaris in China.</title>
        <authorList>
            <person name="Huo Y."/>
        </authorList>
    </citation>
    <scope>NUCLEOTIDE SEQUENCE [LARGE SCALE GENOMIC DNA]</scope>
    <source>
        <strain evidence="1 2">C16</strain>
    </source>
</reference>
<evidence type="ECO:0000313" key="1">
    <source>
        <dbReference type="EMBL" id="RUM03685.1"/>
    </source>
</evidence>
<dbReference type="EMBL" id="RJTJ01000017">
    <property type="protein sequence ID" value="RUM03685.1"/>
    <property type="molecule type" value="Genomic_DNA"/>
</dbReference>
<dbReference type="OrthoDB" id="8400534at2"/>
<dbReference type="AlphaFoldDB" id="A0A3S0QVX9"/>
<dbReference type="Proteomes" id="UP000278081">
    <property type="component" value="Unassembled WGS sequence"/>
</dbReference>